<dbReference type="EMBL" id="CM034394">
    <property type="protein sequence ID" value="KAJ0179286.1"/>
    <property type="molecule type" value="Genomic_DNA"/>
</dbReference>
<evidence type="ECO:0000313" key="1">
    <source>
        <dbReference type="EMBL" id="KAJ0179286.1"/>
    </source>
</evidence>
<accession>A0ACC1D642</accession>
<protein>
    <submittedName>
        <fullName evidence="1">Uncharacterized protein</fullName>
    </submittedName>
</protein>
<proteinExistence type="predicted"/>
<comment type="caution">
    <text evidence="1">The sequence shown here is derived from an EMBL/GenBank/DDBJ whole genome shotgun (WGS) entry which is preliminary data.</text>
</comment>
<keyword evidence="2" id="KW-1185">Reference proteome</keyword>
<gene>
    <name evidence="1" type="ORF">K1T71_004998</name>
</gene>
<sequence length="960" mass="112252">MENNIIHSLNYGERVTSTYAEIYLDDLYCNSDSETSVQEPKKVILQQKLSSVITDDRIDDWKSPSDQIIDIIDLKPPFTSKITRGKTHEGILTIGNEVVENERAHFLKHVTNLIHENDAAWNYILDHEKSLVSKRVNNIYAKIFLIKSKTMTQEIDKFYESTLQEIEDHLKLEILNVLVSTHAAIICDLNTKIKEKLIEEKKIVEEVLKKRYEREIRKIKTYYTILINHELYRMNSLINKEIVERNDALKAFYKLVEAENMTSTMYIMSTERKKCKIKRFILDNYQNTEIAEKLQKIKQRQDVINAFNDKEEHISDINKEWEQKIQKILRLFLKFISFALKLLPEQTTFLLDLEKLVVLQLNEIQKIPNNVPCSILIDEANLKNIFKFEEPISNKIPCNKKPIIVVGDVSDPIPPKYGSRETLASNIDLPTITLQRQYVYAKCHKFEEIKSLLESQRCKCDDTPIREPSHVTLPSQSTESFEASTSMASESSYEPLLVDDIRRFEECPARLCNNWTKRIIFPYLDSYLDFTEENFKRVQTILGSKHIKEITPDFINAKDIAHKSLPFGSTNEEYRHAETQYSNDSPCERRRPRKLLTAKPSKYEASEAIQSNKKYWKDVFNKVDKSTTTRMNESKHLANVLPPDIYRKVCMILDIPVTASVADETNKIERKICRRVIKEPMVSFRKSLYIDRELDSDTDVELFSSDNEDLTDIHQDLLRKPEREQITWATRYLQPEREDEKTLIKKADDLTNRIANEFCEYMKQLGGDQQSKLFTPKAIKELFQIEFNTHVARSLSVIPKELPAVEDKIAKVTGNPDKSQYAALEREIYKDMNAERRSDHLRAFSRSLPLHEQTRAPRNNTKKLWRSARHVPKDLVTLKTVWEGITNLRSVKEYCRWMIEHPEYKRPPYLDSLGMFNPVVLEARLTFEAQDHFTRSATLGDTPAPLKHIRRRLSQVPHNI</sequence>
<reference evidence="1 2" key="1">
    <citation type="journal article" date="2021" name="Front. Genet.">
        <title>Chromosome-Level Genome Assembly Reveals Significant Gene Expansion in the Toll and IMD Signaling Pathways of Dendrolimus kikuchii.</title>
        <authorList>
            <person name="Zhou J."/>
            <person name="Wu P."/>
            <person name="Xiong Z."/>
            <person name="Liu N."/>
            <person name="Zhao N."/>
            <person name="Ji M."/>
            <person name="Qiu Y."/>
            <person name="Yang B."/>
        </authorList>
    </citation>
    <scope>NUCLEOTIDE SEQUENCE [LARGE SCALE GENOMIC DNA]</scope>
    <source>
        <strain evidence="1">Ann1</strain>
    </source>
</reference>
<dbReference type="Proteomes" id="UP000824533">
    <property type="component" value="Linkage Group LG08"/>
</dbReference>
<organism evidence="1 2">
    <name type="scientific">Dendrolimus kikuchii</name>
    <dbReference type="NCBI Taxonomy" id="765133"/>
    <lineage>
        <taxon>Eukaryota</taxon>
        <taxon>Metazoa</taxon>
        <taxon>Ecdysozoa</taxon>
        <taxon>Arthropoda</taxon>
        <taxon>Hexapoda</taxon>
        <taxon>Insecta</taxon>
        <taxon>Pterygota</taxon>
        <taxon>Neoptera</taxon>
        <taxon>Endopterygota</taxon>
        <taxon>Lepidoptera</taxon>
        <taxon>Glossata</taxon>
        <taxon>Ditrysia</taxon>
        <taxon>Bombycoidea</taxon>
        <taxon>Lasiocampidae</taxon>
        <taxon>Dendrolimus</taxon>
    </lineage>
</organism>
<name>A0ACC1D642_9NEOP</name>
<evidence type="ECO:0000313" key="2">
    <source>
        <dbReference type="Proteomes" id="UP000824533"/>
    </source>
</evidence>